<proteinExistence type="predicted"/>
<reference evidence="2" key="1">
    <citation type="submission" date="2020-03" db="EMBL/GenBank/DDBJ databases">
        <title>Site-based positive gene gene selection in Geosmithia morbida across the United States reveals a broad range of putative effectors and factors for local host and environmental adapation.</title>
        <authorList>
            <person name="Onufrak A."/>
            <person name="Murdoch R.W."/>
            <person name="Gazis R."/>
            <person name="Huff M."/>
            <person name="Staton M."/>
            <person name="Klingeman W."/>
            <person name="Hadziabdic D."/>
        </authorList>
    </citation>
    <scope>NUCLEOTIDE SEQUENCE</scope>
    <source>
        <strain evidence="2">1262</strain>
    </source>
</reference>
<dbReference type="OrthoDB" id="5426982at2759"/>
<feature type="compositionally biased region" description="Polar residues" evidence="1">
    <location>
        <begin position="106"/>
        <end position="115"/>
    </location>
</feature>
<protein>
    <submittedName>
        <fullName evidence="2">Uncharacterized protein</fullName>
    </submittedName>
</protein>
<dbReference type="InterPro" id="IPR052973">
    <property type="entry name" value="Fungal_sec-metab_reg_TF"/>
</dbReference>
<keyword evidence="3" id="KW-1185">Reference proteome</keyword>
<dbReference type="PANTHER" id="PTHR35392:SF1">
    <property type="entry name" value="ZN(II)2CYS6 TRANSCRIPTION FACTOR (EUROFUNG)"/>
    <property type="match status" value="1"/>
</dbReference>
<feature type="region of interest" description="Disordered" evidence="1">
    <location>
        <begin position="1"/>
        <end position="23"/>
    </location>
</feature>
<accession>A0A9P5D132</accession>
<evidence type="ECO:0000256" key="1">
    <source>
        <dbReference type="SAM" id="MobiDB-lite"/>
    </source>
</evidence>
<dbReference type="Proteomes" id="UP000749293">
    <property type="component" value="Unassembled WGS sequence"/>
</dbReference>
<organism evidence="2 3">
    <name type="scientific">Geosmithia morbida</name>
    <dbReference type="NCBI Taxonomy" id="1094350"/>
    <lineage>
        <taxon>Eukaryota</taxon>
        <taxon>Fungi</taxon>
        <taxon>Dikarya</taxon>
        <taxon>Ascomycota</taxon>
        <taxon>Pezizomycotina</taxon>
        <taxon>Sordariomycetes</taxon>
        <taxon>Hypocreomycetidae</taxon>
        <taxon>Hypocreales</taxon>
        <taxon>Bionectriaceae</taxon>
        <taxon>Geosmithia</taxon>
    </lineage>
</organism>
<dbReference type="CDD" id="cd22541">
    <property type="entry name" value="SP5_N"/>
    <property type="match status" value="1"/>
</dbReference>
<evidence type="ECO:0000313" key="2">
    <source>
        <dbReference type="EMBL" id="KAF4123408.1"/>
    </source>
</evidence>
<comment type="caution">
    <text evidence="2">The sequence shown here is derived from an EMBL/GenBank/DDBJ whole genome shotgun (WGS) entry which is preliminary data.</text>
</comment>
<gene>
    <name evidence="2" type="ORF">GMORB2_6109</name>
</gene>
<feature type="region of interest" description="Disordered" evidence="1">
    <location>
        <begin position="583"/>
        <end position="607"/>
    </location>
</feature>
<dbReference type="EMBL" id="JAANYQ010000006">
    <property type="protein sequence ID" value="KAF4123408.1"/>
    <property type="molecule type" value="Genomic_DNA"/>
</dbReference>
<sequence>MDLTRDFLQIGQNPSPPRSPDLSDELFETFFDLRKYFEDRDPSDKQAHLATPQHLNELITGIRPLIDSIESHPFLSMGNSFGSDDEATASPGYSSHPSPPELVQGEGSTSPSEHSGPTFPEQPESYKPHAASLQEIRNHDDQWTYPQAYSSDSPASTQHRIIHHDVAAVPSQAANRGPQPGGPAAIGSQVAGNKRPRQLENPDQTADVRKSGACLPCRISKTRCHENGVCPACRKAFPDHSHMVCGRKSLVELWPAIKKGEDFWASSRAKEAPFLTQTPRVFTGKPKPISVFFSRETESPALSAYVQPYRWQDEDEDSQLEKAAFCRDYPPKHEELQKWVENRIQHERGSEFPQVLQRFLMAYSREGSGLPKHRLVQKVHQMSCFFRIWKTPSFWCRDPTGKIASLPISVQAQLRAIALRGISSVEHDVLKELDGLTTPSHQPGPDDKLAVWASMWQLILIYREMTAAARNCLSMSESSPSDPHSLALQSQCRFFLDCFFPQVTIFYHYQFRNKKSLEVSLDWLNAPKYASRLRGSGKGIEQAGKAMIDCRKKFLQTIQSSDNEVDRLLCVFVVNHELKKLNARKRTSKPSSKSKSSARDEDDDCGD</sequence>
<dbReference type="RefSeq" id="XP_035322060.1">
    <property type="nucleotide sequence ID" value="XM_035468079.1"/>
</dbReference>
<name>A0A9P5D132_9HYPO</name>
<dbReference type="GeneID" id="55972334"/>
<dbReference type="AlphaFoldDB" id="A0A9P5D132"/>
<evidence type="ECO:0000313" key="3">
    <source>
        <dbReference type="Proteomes" id="UP000749293"/>
    </source>
</evidence>
<feature type="region of interest" description="Disordered" evidence="1">
    <location>
        <begin position="172"/>
        <end position="207"/>
    </location>
</feature>
<feature type="region of interest" description="Disordered" evidence="1">
    <location>
        <begin position="77"/>
        <end position="128"/>
    </location>
</feature>
<dbReference type="PANTHER" id="PTHR35392">
    <property type="entry name" value="ZN(II)2CYS6 TRANSCRIPTION FACTOR (EUROFUNG)-RELATED-RELATED"/>
    <property type="match status" value="1"/>
</dbReference>